<dbReference type="PROSITE" id="PS00633">
    <property type="entry name" value="BROMODOMAIN_1"/>
    <property type="match status" value="1"/>
</dbReference>
<dbReference type="Pfam" id="PF00439">
    <property type="entry name" value="Bromodomain"/>
    <property type="match status" value="2"/>
</dbReference>
<evidence type="ECO:0000256" key="7">
    <source>
        <dbReference type="ARBA" id="ARBA00023242"/>
    </source>
</evidence>
<feature type="domain" description="Bromo" evidence="10">
    <location>
        <begin position="40"/>
        <end position="110"/>
    </location>
</feature>
<dbReference type="SMART" id="SM00297">
    <property type="entry name" value="BROMO"/>
    <property type="match status" value="2"/>
</dbReference>
<dbReference type="EMBL" id="LK052886">
    <property type="protein sequence ID" value="CDR37720.1"/>
    <property type="molecule type" value="Genomic_DNA"/>
</dbReference>
<sequence>MGKFKKRKSEARDSAGAKKQKTVAAPELYSFIESTIKLVTSLPTATDFIKLPPKKLLADYYETIDTPISIHEIKQKYNNKAYQSAEDFLADFQLMADNANTYNVEDSEIARNSIMILNFVKDQVSQYTSKKEPTPGSEEEEADIKQEDNQEDEDDEYNEDSDSDKKKPSTPAKSGLKIKIKAPAAPSTPAQTPGTPGTPASGMTQKARFLMVLDELMNYTVDGVVIGKPFTNEVSRREFPDYYHVVKKPMALGTVRDNILAGKVKSMGQFQNQVELVWKNAQLYNEPGTLLYSDSRVLQDYFHARMAEINREIEAARVALLQQRDTPGPSLKLKLKPPKTKLSLTLHNRQSGGLSIPGEMGIHGHSLLNPLTGETQKIEDPESSEEEETSQVEEEEAKPETPAVKLPSTKPRGTASKSKDERYIQEINFSSSRSLYKQLQRPLPNAPLIQTSQNWFEHTFEASDIDVSSYTLSLHRQQGAVSVSLGLHDSLVEKKHQSFLTVNGERVNPVPSIHYADTGRRLSSRFELKLPIGLNMVVFDVAVEDATEEARTRLQEAATIKREKMTFWVQVL</sequence>
<evidence type="ECO:0000256" key="3">
    <source>
        <dbReference type="ARBA" id="ARBA00022853"/>
    </source>
</evidence>
<dbReference type="InterPro" id="IPR037382">
    <property type="entry name" value="Rsc/polybromo"/>
</dbReference>
<feature type="compositionally biased region" description="Acidic residues" evidence="9">
    <location>
        <begin position="149"/>
        <end position="162"/>
    </location>
</feature>
<dbReference type="InterPro" id="IPR001487">
    <property type="entry name" value="Bromodomain"/>
</dbReference>
<dbReference type="GO" id="GO:0003682">
    <property type="term" value="F:chromatin binding"/>
    <property type="evidence" value="ECO:0007669"/>
    <property type="project" value="TreeGrafter"/>
</dbReference>
<dbReference type="GO" id="GO:0016586">
    <property type="term" value="C:RSC-type complex"/>
    <property type="evidence" value="ECO:0007669"/>
    <property type="project" value="InterPro"/>
</dbReference>
<dbReference type="VEuPathDB" id="FungiDB:BON22_1682"/>
<dbReference type="InterPro" id="IPR054551">
    <property type="entry name" value="RSC4_Ig-like"/>
</dbReference>
<proteinExistence type="predicted"/>
<keyword evidence="4" id="KW-0805">Transcription regulation</keyword>
<protein>
    <submittedName>
        <fullName evidence="11">CYFA0S01e15720g1_1</fullName>
    </submittedName>
</protein>
<keyword evidence="7" id="KW-0539">Nucleus</keyword>
<evidence type="ECO:0000256" key="8">
    <source>
        <dbReference type="PROSITE-ProRule" id="PRU00035"/>
    </source>
</evidence>
<dbReference type="CDD" id="cd04369">
    <property type="entry name" value="Bromodomain"/>
    <property type="match status" value="2"/>
</dbReference>
<feature type="compositionally biased region" description="Low complexity" evidence="9">
    <location>
        <begin position="182"/>
        <end position="202"/>
    </location>
</feature>
<evidence type="ECO:0000256" key="2">
    <source>
        <dbReference type="ARBA" id="ARBA00022737"/>
    </source>
</evidence>
<keyword evidence="6" id="KW-0804">Transcription</keyword>
<dbReference type="Pfam" id="PF24189">
    <property type="entry name" value="Ig_RSC4"/>
    <property type="match status" value="1"/>
</dbReference>
<feature type="region of interest" description="Disordered" evidence="9">
    <location>
        <begin position="126"/>
        <end position="202"/>
    </location>
</feature>
<accession>A0A061AJI0</accession>
<evidence type="ECO:0000313" key="11">
    <source>
        <dbReference type="EMBL" id="CDR37720.1"/>
    </source>
</evidence>
<dbReference type="OrthoDB" id="1742084at2759"/>
<dbReference type="PANTHER" id="PTHR16062">
    <property type="entry name" value="SWI/SNF-RELATED"/>
    <property type="match status" value="1"/>
</dbReference>
<evidence type="ECO:0000256" key="9">
    <source>
        <dbReference type="SAM" id="MobiDB-lite"/>
    </source>
</evidence>
<dbReference type="SUPFAM" id="SSF47370">
    <property type="entry name" value="Bromodomain"/>
    <property type="match status" value="2"/>
</dbReference>
<name>A0A061AJI0_CYBFA</name>
<evidence type="ECO:0000256" key="1">
    <source>
        <dbReference type="ARBA" id="ARBA00004123"/>
    </source>
</evidence>
<gene>
    <name evidence="11" type="ORF">CYFA0S_01e15720g</name>
</gene>
<evidence type="ECO:0000256" key="4">
    <source>
        <dbReference type="ARBA" id="ARBA00023015"/>
    </source>
</evidence>
<dbReference type="GO" id="GO:0006338">
    <property type="term" value="P:chromatin remodeling"/>
    <property type="evidence" value="ECO:0007669"/>
    <property type="project" value="InterPro"/>
</dbReference>
<reference evidence="11" key="1">
    <citation type="journal article" date="2014" name="Genome Announc.">
        <title>Genome sequence of the yeast Cyberlindnera fabianii (Hansenula fabianii).</title>
        <authorList>
            <person name="Freel K.C."/>
            <person name="Sarilar V."/>
            <person name="Neuveglise C."/>
            <person name="Devillers H."/>
            <person name="Friedrich A."/>
            <person name="Schacherer J."/>
        </authorList>
    </citation>
    <scope>NUCLEOTIDE SEQUENCE</scope>
    <source>
        <strain evidence="11">YJS4271</strain>
    </source>
</reference>
<feature type="region of interest" description="Disordered" evidence="9">
    <location>
        <begin position="361"/>
        <end position="421"/>
    </location>
</feature>
<keyword evidence="5 8" id="KW-0103">Bromodomain</keyword>
<dbReference type="InterPro" id="IPR018359">
    <property type="entry name" value="Bromodomain_CS"/>
</dbReference>
<organism evidence="11">
    <name type="scientific">Cyberlindnera fabianii</name>
    <name type="common">Yeast</name>
    <name type="synonym">Hansenula fabianii</name>
    <dbReference type="NCBI Taxonomy" id="36022"/>
    <lineage>
        <taxon>Eukaryota</taxon>
        <taxon>Fungi</taxon>
        <taxon>Dikarya</taxon>
        <taxon>Ascomycota</taxon>
        <taxon>Saccharomycotina</taxon>
        <taxon>Saccharomycetes</taxon>
        <taxon>Phaffomycetales</taxon>
        <taxon>Phaffomycetaceae</taxon>
        <taxon>Cyberlindnera</taxon>
    </lineage>
</organism>
<comment type="subcellular location">
    <subcellularLocation>
        <location evidence="1">Nucleus</location>
    </subcellularLocation>
</comment>
<dbReference type="PhylomeDB" id="A0A061AJI0"/>
<dbReference type="GO" id="GO:0006368">
    <property type="term" value="P:transcription elongation by RNA polymerase II"/>
    <property type="evidence" value="ECO:0007669"/>
    <property type="project" value="TreeGrafter"/>
</dbReference>
<keyword evidence="2" id="KW-0677">Repeat</keyword>
<dbReference type="PANTHER" id="PTHR16062:SF19">
    <property type="entry name" value="PROTEIN POLYBROMO-1"/>
    <property type="match status" value="1"/>
</dbReference>
<evidence type="ECO:0000256" key="6">
    <source>
        <dbReference type="ARBA" id="ARBA00023163"/>
    </source>
</evidence>
<feature type="domain" description="Bromo" evidence="10">
    <location>
        <begin position="222"/>
        <end position="292"/>
    </location>
</feature>
<keyword evidence="3" id="KW-0156">Chromatin regulator</keyword>
<dbReference type="PROSITE" id="PS50014">
    <property type="entry name" value="BROMODOMAIN_2"/>
    <property type="match status" value="2"/>
</dbReference>
<dbReference type="AlphaFoldDB" id="A0A061AJI0"/>
<dbReference type="PRINTS" id="PR00503">
    <property type="entry name" value="BROMODOMAIN"/>
</dbReference>
<evidence type="ECO:0000259" key="10">
    <source>
        <dbReference type="PROSITE" id="PS50014"/>
    </source>
</evidence>
<dbReference type="InterPro" id="IPR036427">
    <property type="entry name" value="Bromodomain-like_sf"/>
</dbReference>
<evidence type="ECO:0000256" key="5">
    <source>
        <dbReference type="ARBA" id="ARBA00023117"/>
    </source>
</evidence>
<dbReference type="Gene3D" id="1.20.920.10">
    <property type="entry name" value="Bromodomain-like"/>
    <property type="match status" value="2"/>
</dbReference>
<feature type="compositionally biased region" description="Acidic residues" evidence="9">
    <location>
        <begin position="381"/>
        <end position="397"/>
    </location>
</feature>